<evidence type="ECO:0000256" key="3">
    <source>
        <dbReference type="ARBA" id="ARBA00023284"/>
    </source>
</evidence>
<evidence type="ECO:0000259" key="4">
    <source>
        <dbReference type="PROSITE" id="PS51352"/>
    </source>
</evidence>
<evidence type="ECO:0000256" key="1">
    <source>
        <dbReference type="ARBA" id="ARBA00004196"/>
    </source>
</evidence>
<keyword evidence="6" id="KW-1185">Reference proteome</keyword>
<evidence type="ECO:0000256" key="2">
    <source>
        <dbReference type="ARBA" id="ARBA00022748"/>
    </source>
</evidence>
<feature type="domain" description="Thioredoxin" evidence="4">
    <location>
        <begin position="36"/>
        <end position="177"/>
    </location>
</feature>
<dbReference type="InterPro" id="IPR050553">
    <property type="entry name" value="Thioredoxin_ResA/DsbE_sf"/>
</dbReference>
<dbReference type="Pfam" id="PF08534">
    <property type="entry name" value="Redoxin"/>
    <property type="match status" value="1"/>
</dbReference>
<dbReference type="GO" id="GO:0017004">
    <property type="term" value="P:cytochrome complex assembly"/>
    <property type="evidence" value="ECO:0007669"/>
    <property type="project" value="UniProtKB-KW"/>
</dbReference>
<evidence type="ECO:0000313" key="6">
    <source>
        <dbReference type="Proteomes" id="UP000002588"/>
    </source>
</evidence>
<proteinExistence type="predicted"/>
<dbReference type="PROSITE" id="PS00194">
    <property type="entry name" value="THIOREDOXIN_1"/>
    <property type="match status" value="1"/>
</dbReference>
<evidence type="ECO:0000313" key="5">
    <source>
        <dbReference type="EMBL" id="CAL93483.1"/>
    </source>
</evidence>
<gene>
    <name evidence="5" type="ordered locus">azo0866</name>
</gene>
<protein>
    <submittedName>
        <fullName evidence="5">Conserved hypothetical thioredoxin</fullName>
    </submittedName>
</protein>
<sequence>MSMRSHARTLVIALVAVLAAVAGYFASRPATPPTTRHSAAALYALQLPDAAGQPQSLAAWKDKVLVVNFWATWCPPCRKEIPDFSAASRTFADQPVQFVGISIDTPDKVQAFADEFEVPYPLLIAGPAQLELTAAFGNTSQALPFTLLIDRDGNVRASKLGTLNRAELEGKIRTLLAP</sequence>
<dbReference type="KEGG" id="azo:azo0866"/>
<dbReference type="RefSeq" id="WP_011764600.1">
    <property type="nucleotide sequence ID" value="NC_008702.1"/>
</dbReference>
<dbReference type="PANTHER" id="PTHR42852:SF13">
    <property type="entry name" value="PROTEIN DIPZ"/>
    <property type="match status" value="1"/>
</dbReference>
<dbReference type="HOGENOM" id="CLU_042529_11_1_4"/>
<reference evidence="5 6" key="1">
    <citation type="journal article" date="2006" name="Nat. Biotechnol.">
        <title>Complete genome of the mutualistic, N2-fixing grass endophyte Azoarcus sp. strain BH72.</title>
        <authorList>
            <person name="Krause A."/>
            <person name="Ramakumar A."/>
            <person name="Bartels D."/>
            <person name="Battistoni F."/>
            <person name="Bekel T."/>
            <person name="Boch J."/>
            <person name="Boehm M."/>
            <person name="Friedrich F."/>
            <person name="Hurek T."/>
            <person name="Krause L."/>
            <person name="Linke B."/>
            <person name="McHardy A.C."/>
            <person name="Sarkar A."/>
            <person name="Schneiker S."/>
            <person name="Syed A.A."/>
            <person name="Thauer R."/>
            <person name="Vorhoelter F.-J."/>
            <person name="Weidner S."/>
            <person name="Puehler A."/>
            <person name="Reinhold-Hurek B."/>
            <person name="Kaiser O."/>
            <person name="Goesmann A."/>
        </authorList>
    </citation>
    <scope>NUCLEOTIDE SEQUENCE [LARGE SCALE GENOMIC DNA]</scope>
    <source>
        <strain evidence="5 6">BH72</strain>
    </source>
</reference>
<dbReference type="EMBL" id="AM406670">
    <property type="protein sequence ID" value="CAL93483.1"/>
    <property type="molecule type" value="Genomic_DNA"/>
</dbReference>
<dbReference type="PROSITE" id="PS51352">
    <property type="entry name" value="THIOREDOXIN_2"/>
    <property type="match status" value="1"/>
</dbReference>
<name>A1K3S8_AZOSB</name>
<dbReference type="GO" id="GO:0030313">
    <property type="term" value="C:cell envelope"/>
    <property type="evidence" value="ECO:0007669"/>
    <property type="project" value="UniProtKB-SubCell"/>
</dbReference>
<dbReference type="Proteomes" id="UP000002588">
    <property type="component" value="Chromosome"/>
</dbReference>
<comment type="subcellular location">
    <subcellularLocation>
        <location evidence="1">Cell envelope</location>
    </subcellularLocation>
</comment>
<dbReference type="SUPFAM" id="SSF52833">
    <property type="entry name" value="Thioredoxin-like"/>
    <property type="match status" value="1"/>
</dbReference>
<dbReference type="eggNOG" id="COG0526">
    <property type="taxonomic scope" value="Bacteria"/>
</dbReference>
<dbReference type="STRING" id="62928.azo0866"/>
<dbReference type="CDD" id="cd02966">
    <property type="entry name" value="TlpA_like_family"/>
    <property type="match status" value="1"/>
</dbReference>
<dbReference type="AlphaFoldDB" id="A1K3S8"/>
<keyword evidence="2" id="KW-0201">Cytochrome c-type biogenesis</keyword>
<dbReference type="InterPro" id="IPR036249">
    <property type="entry name" value="Thioredoxin-like_sf"/>
</dbReference>
<keyword evidence="3" id="KW-0676">Redox-active center</keyword>
<dbReference type="Gene3D" id="3.40.30.10">
    <property type="entry name" value="Glutaredoxin"/>
    <property type="match status" value="1"/>
</dbReference>
<dbReference type="InterPro" id="IPR013740">
    <property type="entry name" value="Redoxin"/>
</dbReference>
<accession>A1K3S8</accession>
<dbReference type="InterPro" id="IPR013766">
    <property type="entry name" value="Thioredoxin_domain"/>
</dbReference>
<organism evidence="5 6">
    <name type="scientific">Azoarcus sp. (strain BH72)</name>
    <dbReference type="NCBI Taxonomy" id="418699"/>
    <lineage>
        <taxon>Bacteria</taxon>
        <taxon>Pseudomonadati</taxon>
        <taxon>Pseudomonadota</taxon>
        <taxon>Betaproteobacteria</taxon>
        <taxon>Rhodocyclales</taxon>
        <taxon>Zoogloeaceae</taxon>
        <taxon>Azoarcus</taxon>
    </lineage>
</organism>
<dbReference type="GO" id="GO:0015036">
    <property type="term" value="F:disulfide oxidoreductase activity"/>
    <property type="evidence" value="ECO:0007669"/>
    <property type="project" value="UniProtKB-ARBA"/>
</dbReference>
<dbReference type="PANTHER" id="PTHR42852">
    <property type="entry name" value="THIOL:DISULFIDE INTERCHANGE PROTEIN DSBE"/>
    <property type="match status" value="1"/>
</dbReference>
<dbReference type="InterPro" id="IPR017937">
    <property type="entry name" value="Thioredoxin_CS"/>
</dbReference>